<dbReference type="InterPro" id="IPR003591">
    <property type="entry name" value="Leu-rich_rpt_typical-subtyp"/>
</dbReference>
<reference evidence="6" key="2">
    <citation type="submission" date="2019-07" db="EMBL/GenBank/DDBJ databases">
        <authorList>
            <person name="Seetharam A."/>
            <person name="Woodhouse M."/>
            <person name="Cannon E."/>
        </authorList>
    </citation>
    <scope>NUCLEOTIDE SEQUENCE [LARGE SCALE GENOMIC DNA]</scope>
    <source>
        <strain evidence="6">cv. B73</strain>
    </source>
</reference>
<evidence type="ECO:0000256" key="2">
    <source>
        <dbReference type="ARBA" id="ARBA00022737"/>
    </source>
</evidence>
<comment type="function">
    <text evidence="4">Leucine-rich repeat protein that likely mediates protein interactions, possibly in the context of signal transduction.</text>
</comment>
<dbReference type="PANTHER" id="PTHR48051">
    <property type="match status" value="1"/>
</dbReference>
<evidence type="ECO:0000256" key="1">
    <source>
        <dbReference type="ARBA" id="ARBA00022614"/>
    </source>
</evidence>
<evidence type="ECO:0000313" key="7">
    <source>
        <dbReference type="Proteomes" id="UP000007305"/>
    </source>
</evidence>
<protein>
    <submittedName>
        <fullName evidence="6">Uncharacterized protein</fullName>
    </submittedName>
</protein>
<keyword evidence="2" id="KW-0677">Repeat</keyword>
<dbReference type="AlphaFoldDB" id="A0A804M1K8"/>
<evidence type="ECO:0000313" key="6">
    <source>
        <dbReference type="EnsemblPlants" id="Zm00001eb052280_P001"/>
    </source>
</evidence>
<evidence type="ECO:0000256" key="3">
    <source>
        <dbReference type="ARBA" id="ARBA00023786"/>
    </source>
</evidence>
<dbReference type="SUPFAM" id="SSF52058">
    <property type="entry name" value="L domain-like"/>
    <property type="match status" value="1"/>
</dbReference>
<keyword evidence="7" id="KW-1185">Reference proteome</keyword>
<comment type="similarity">
    <text evidence="3">Belongs to the SHOC2 family.</text>
</comment>
<reference evidence="7" key="1">
    <citation type="submission" date="2015-12" db="EMBL/GenBank/DDBJ databases">
        <title>Update maize B73 reference genome by single molecule sequencing technologies.</title>
        <authorList>
            <consortium name="Maize Genome Sequencing Project"/>
            <person name="Ware D."/>
        </authorList>
    </citation>
    <scope>NUCLEOTIDE SEQUENCE [LARGE SCALE GENOMIC DNA]</scope>
    <source>
        <strain evidence="7">cv. B73</strain>
    </source>
</reference>
<evidence type="ECO:0000256" key="5">
    <source>
        <dbReference type="SAM" id="MobiDB-lite"/>
    </source>
</evidence>
<dbReference type="InterPro" id="IPR050216">
    <property type="entry name" value="LRR_domain-containing"/>
</dbReference>
<accession>A0A804M1K8</accession>
<dbReference type="Gramene" id="Zm00001eb052280_T001">
    <property type="protein sequence ID" value="Zm00001eb052280_P001"/>
    <property type="gene ID" value="Zm00001eb052280"/>
</dbReference>
<sequence>MTSLYLLDAHFNELCGLPSAFGKLTSLEILNLSSTFNDLKELSSSFGDLLNLRELDLSNNQIHALPNTFGRLKLEKLNLEQNPLAMPPEVIVNKGVNAVKEYMLKRWLDILLEEQSLEVSSTPKAGASAGGSAGEKRPLPPARGR</sequence>
<feature type="region of interest" description="Disordered" evidence="5">
    <location>
        <begin position="118"/>
        <end position="145"/>
    </location>
</feature>
<reference evidence="6" key="3">
    <citation type="submission" date="2021-05" db="UniProtKB">
        <authorList>
            <consortium name="EnsemblPlants"/>
        </authorList>
    </citation>
    <scope>IDENTIFICATION</scope>
    <source>
        <strain evidence="6">cv. B73</strain>
    </source>
</reference>
<organism evidence="6 7">
    <name type="scientific">Zea mays</name>
    <name type="common">Maize</name>
    <dbReference type="NCBI Taxonomy" id="4577"/>
    <lineage>
        <taxon>Eukaryota</taxon>
        <taxon>Viridiplantae</taxon>
        <taxon>Streptophyta</taxon>
        <taxon>Embryophyta</taxon>
        <taxon>Tracheophyta</taxon>
        <taxon>Spermatophyta</taxon>
        <taxon>Magnoliopsida</taxon>
        <taxon>Liliopsida</taxon>
        <taxon>Poales</taxon>
        <taxon>Poaceae</taxon>
        <taxon>PACMAD clade</taxon>
        <taxon>Panicoideae</taxon>
        <taxon>Andropogonodae</taxon>
        <taxon>Andropogoneae</taxon>
        <taxon>Tripsacinae</taxon>
        <taxon>Zea</taxon>
    </lineage>
</organism>
<dbReference type="Pfam" id="PF13855">
    <property type="entry name" value="LRR_8"/>
    <property type="match status" value="1"/>
</dbReference>
<dbReference type="Proteomes" id="UP000007305">
    <property type="component" value="Chromosome 1"/>
</dbReference>
<proteinExistence type="inferred from homology"/>
<dbReference type="PANTHER" id="PTHR48051:SF54">
    <property type="entry name" value="LEUCINE-RICH REPEAT-CONTAINING PROTEIN"/>
    <property type="match status" value="1"/>
</dbReference>
<dbReference type="EnsemblPlants" id="Zm00001eb052280_T001">
    <property type="protein sequence ID" value="Zm00001eb052280_P001"/>
    <property type="gene ID" value="Zm00001eb052280"/>
</dbReference>
<dbReference type="InParanoid" id="A0A804M1K8"/>
<dbReference type="PROSITE" id="PS51450">
    <property type="entry name" value="LRR"/>
    <property type="match status" value="1"/>
</dbReference>
<dbReference type="InterPro" id="IPR032675">
    <property type="entry name" value="LRR_dom_sf"/>
</dbReference>
<evidence type="ECO:0000256" key="4">
    <source>
        <dbReference type="ARBA" id="ARBA00037519"/>
    </source>
</evidence>
<keyword evidence="1" id="KW-0433">Leucine-rich repeat</keyword>
<name>A0A804M1K8_MAIZE</name>
<dbReference type="InterPro" id="IPR001611">
    <property type="entry name" value="Leu-rich_rpt"/>
</dbReference>
<dbReference type="SMART" id="SM00369">
    <property type="entry name" value="LRR_TYP"/>
    <property type="match status" value="3"/>
</dbReference>
<dbReference type="Gene3D" id="3.80.10.10">
    <property type="entry name" value="Ribonuclease Inhibitor"/>
    <property type="match status" value="1"/>
</dbReference>